<dbReference type="Pfam" id="PF13416">
    <property type="entry name" value="SBP_bac_8"/>
    <property type="match status" value="1"/>
</dbReference>
<sequence length="516" mass="56256">MKKYWKRILACMLAAGMAASLGASCSSPSTASGTDGSSTPDAAPAEKESYHFTIYRSGAWPTYPADGGEGYQIMKDAMKAYGLPNIDWEVVAIGGTEYYDKLNVLAASDSMPDAMNVDMVTLTSFADQGLIIPLEDKLDQLPAIKDLMRPAEVDAVTYNGHLYAFPVGYLEGAINGPNTNGLIIRQDWLDKVGKDVPTTIDEMYEVMKAFKEQDPDGNGQDDTFGYLGVDSTVFDVIFGAYGIQPQFWMETPDGLRMGSTLEGTKDALATLQKWYAEGLIDPDIFTTDASLKDQKFANSKGGIYEGSGFTGSSVQPETAALLAATPTAKVAPIGSIKGPNGDFGAQESAPGYGNIRAISSSCEDVDVLIQLLNWSVDDSENGGFYLCSIGVEGEDFTLSEDGSKIIQTSTYDEIYAKGLGNPVRFLQVVDRRWVEDDAVKCFEAFQDSYRENKYWGTTPAMLDYPDTCTKLFQEYLAKIVMGSLPVDAWEDYVDEFYSMGGDQIEKEVNEAYQALQ</sequence>
<evidence type="ECO:0000256" key="5">
    <source>
        <dbReference type="ARBA" id="ARBA00023288"/>
    </source>
</evidence>
<keyword evidence="1" id="KW-1003">Cell membrane</keyword>
<dbReference type="PROSITE" id="PS51257">
    <property type="entry name" value="PROKAR_LIPOPROTEIN"/>
    <property type="match status" value="1"/>
</dbReference>
<keyword evidence="5" id="KW-0449">Lipoprotein</keyword>
<accession>A0A9D1FTJ9</accession>
<dbReference type="EMBL" id="DVJM01000237">
    <property type="protein sequence ID" value="HIS79786.1"/>
    <property type="molecule type" value="Genomic_DNA"/>
</dbReference>
<dbReference type="Gene3D" id="3.40.190.10">
    <property type="entry name" value="Periplasmic binding protein-like II"/>
    <property type="match status" value="2"/>
</dbReference>
<dbReference type="SUPFAM" id="SSF53850">
    <property type="entry name" value="Periplasmic binding protein-like II"/>
    <property type="match status" value="1"/>
</dbReference>
<reference evidence="7" key="1">
    <citation type="submission" date="2020-10" db="EMBL/GenBank/DDBJ databases">
        <authorList>
            <person name="Gilroy R."/>
        </authorList>
    </citation>
    <scope>NUCLEOTIDE SEQUENCE</scope>
    <source>
        <strain evidence="7">6086</strain>
    </source>
</reference>
<feature type="signal peptide" evidence="6">
    <location>
        <begin position="1"/>
        <end position="31"/>
    </location>
</feature>
<dbReference type="PANTHER" id="PTHR43649:SF33">
    <property type="entry name" value="POLYGALACTURONAN_RHAMNOGALACTURONAN-BINDING PROTEIN YTCQ"/>
    <property type="match status" value="1"/>
</dbReference>
<reference evidence="7" key="2">
    <citation type="journal article" date="2021" name="PeerJ">
        <title>Extensive microbial diversity within the chicken gut microbiome revealed by metagenomics and culture.</title>
        <authorList>
            <person name="Gilroy R."/>
            <person name="Ravi A."/>
            <person name="Getino M."/>
            <person name="Pursley I."/>
            <person name="Horton D.L."/>
            <person name="Alikhan N.F."/>
            <person name="Baker D."/>
            <person name="Gharbi K."/>
            <person name="Hall N."/>
            <person name="Watson M."/>
            <person name="Adriaenssens E.M."/>
            <person name="Foster-Nyarko E."/>
            <person name="Jarju S."/>
            <person name="Secka A."/>
            <person name="Antonio M."/>
            <person name="Oren A."/>
            <person name="Chaudhuri R.R."/>
            <person name="La Ragione R."/>
            <person name="Hildebrand F."/>
            <person name="Pallen M.J."/>
        </authorList>
    </citation>
    <scope>NUCLEOTIDE SEQUENCE</scope>
    <source>
        <strain evidence="7">6086</strain>
    </source>
</reference>
<dbReference type="InterPro" id="IPR006059">
    <property type="entry name" value="SBP"/>
</dbReference>
<proteinExistence type="predicted"/>
<keyword evidence="2 6" id="KW-0732">Signal</keyword>
<gene>
    <name evidence="7" type="ORF">IAD03_10500</name>
</gene>
<dbReference type="InterPro" id="IPR050490">
    <property type="entry name" value="Bact_solute-bd_prot1"/>
</dbReference>
<evidence type="ECO:0000313" key="8">
    <source>
        <dbReference type="Proteomes" id="UP000824141"/>
    </source>
</evidence>
<feature type="chain" id="PRO_5039065816" evidence="6">
    <location>
        <begin position="32"/>
        <end position="516"/>
    </location>
</feature>
<evidence type="ECO:0000256" key="1">
    <source>
        <dbReference type="ARBA" id="ARBA00022475"/>
    </source>
</evidence>
<evidence type="ECO:0000313" key="7">
    <source>
        <dbReference type="EMBL" id="HIS79786.1"/>
    </source>
</evidence>
<evidence type="ECO:0000256" key="2">
    <source>
        <dbReference type="ARBA" id="ARBA00022729"/>
    </source>
</evidence>
<organism evidence="7 8">
    <name type="scientific">Candidatus Caccousia stercoris</name>
    <dbReference type="NCBI Taxonomy" id="2840723"/>
    <lineage>
        <taxon>Bacteria</taxon>
        <taxon>Bacillati</taxon>
        <taxon>Bacillota</taxon>
        <taxon>Clostridia</taxon>
        <taxon>Eubacteriales</taxon>
        <taxon>Oscillospiraceae</taxon>
        <taxon>Oscillospiraceae incertae sedis</taxon>
        <taxon>Candidatus Caccousia</taxon>
    </lineage>
</organism>
<evidence type="ECO:0000256" key="3">
    <source>
        <dbReference type="ARBA" id="ARBA00023136"/>
    </source>
</evidence>
<name>A0A9D1FTJ9_9FIRM</name>
<protein>
    <submittedName>
        <fullName evidence="7">Extracellular solute-binding protein</fullName>
    </submittedName>
</protein>
<dbReference type="AlphaFoldDB" id="A0A9D1FTJ9"/>
<dbReference type="Proteomes" id="UP000824141">
    <property type="component" value="Unassembled WGS sequence"/>
</dbReference>
<evidence type="ECO:0000256" key="4">
    <source>
        <dbReference type="ARBA" id="ARBA00023139"/>
    </source>
</evidence>
<keyword evidence="3" id="KW-0472">Membrane</keyword>
<dbReference type="PANTHER" id="PTHR43649">
    <property type="entry name" value="ARABINOSE-BINDING PROTEIN-RELATED"/>
    <property type="match status" value="1"/>
</dbReference>
<evidence type="ECO:0000256" key="6">
    <source>
        <dbReference type="SAM" id="SignalP"/>
    </source>
</evidence>
<comment type="caution">
    <text evidence="7">The sequence shown here is derived from an EMBL/GenBank/DDBJ whole genome shotgun (WGS) entry which is preliminary data.</text>
</comment>
<keyword evidence="4" id="KW-0564">Palmitate</keyword>